<proteinExistence type="predicted"/>
<dbReference type="InterPro" id="IPR010133">
    <property type="entry name" value="Bacteriocin_signal_seq"/>
</dbReference>
<evidence type="ECO:0000313" key="2">
    <source>
        <dbReference type="Proteomes" id="UP000824261"/>
    </source>
</evidence>
<organism evidence="1 2">
    <name type="scientific">Candidatus Aveggerthella stercoripullorum</name>
    <dbReference type="NCBI Taxonomy" id="2840688"/>
    <lineage>
        <taxon>Bacteria</taxon>
        <taxon>Bacillati</taxon>
        <taxon>Actinomycetota</taxon>
        <taxon>Coriobacteriia</taxon>
        <taxon>Eggerthellales</taxon>
        <taxon>Eggerthellaceae</taxon>
        <taxon>Eggerthellaceae incertae sedis</taxon>
        <taxon>Candidatus Aveggerthella</taxon>
    </lineage>
</organism>
<gene>
    <name evidence="1" type="ORF">IAA69_08165</name>
</gene>
<sequence length="68" mass="7640">MVQITKGEHGLLADGKPIDESSFAELSDEELKQTSGGITVIQHFDGNSVFPMRRWPFPTRSWPLQPVE</sequence>
<protein>
    <submittedName>
        <fullName evidence="1">Bacteriocin</fullName>
    </submittedName>
</protein>
<dbReference type="NCBIfam" id="TIGR01847">
    <property type="entry name" value="bacteriocin_sig"/>
    <property type="match status" value="1"/>
</dbReference>
<dbReference type="EMBL" id="DVGB01000098">
    <property type="protein sequence ID" value="HIR02216.1"/>
    <property type="molecule type" value="Genomic_DNA"/>
</dbReference>
<dbReference type="AlphaFoldDB" id="A0A9D1A3G9"/>
<dbReference type="Proteomes" id="UP000824261">
    <property type="component" value="Unassembled WGS sequence"/>
</dbReference>
<evidence type="ECO:0000313" key="1">
    <source>
        <dbReference type="EMBL" id="HIR02216.1"/>
    </source>
</evidence>
<accession>A0A9D1A3G9</accession>
<name>A0A9D1A3G9_9ACTN</name>
<reference evidence="1" key="1">
    <citation type="submission" date="2020-10" db="EMBL/GenBank/DDBJ databases">
        <authorList>
            <person name="Gilroy R."/>
        </authorList>
    </citation>
    <scope>NUCLEOTIDE SEQUENCE</scope>
    <source>
        <strain evidence="1">ChiGjej1B1-2707</strain>
    </source>
</reference>
<reference evidence="1" key="2">
    <citation type="journal article" date="2021" name="PeerJ">
        <title>Extensive microbial diversity within the chicken gut microbiome revealed by metagenomics and culture.</title>
        <authorList>
            <person name="Gilroy R."/>
            <person name="Ravi A."/>
            <person name="Getino M."/>
            <person name="Pursley I."/>
            <person name="Horton D.L."/>
            <person name="Alikhan N.F."/>
            <person name="Baker D."/>
            <person name="Gharbi K."/>
            <person name="Hall N."/>
            <person name="Watson M."/>
            <person name="Adriaenssens E.M."/>
            <person name="Foster-Nyarko E."/>
            <person name="Jarju S."/>
            <person name="Secka A."/>
            <person name="Antonio M."/>
            <person name="Oren A."/>
            <person name="Chaudhuri R.R."/>
            <person name="La Ragione R."/>
            <person name="Hildebrand F."/>
            <person name="Pallen M.J."/>
        </authorList>
    </citation>
    <scope>NUCLEOTIDE SEQUENCE</scope>
    <source>
        <strain evidence="1">ChiGjej1B1-2707</strain>
    </source>
</reference>
<comment type="caution">
    <text evidence="1">The sequence shown here is derived from an EMBL/GenBank/DDBJ whole genome shotgun (WGS) entry which is preliminary data.</text>
</comment>